<evidence type="ECO:0000313" key="2">
    <source>
        <dbReference type="EMBL" id="KIO04999.1"/>
    </source>
</evidence>
<dbReference type="OrthoDB" id="5809314at2759"/>
<protein>
    <recommendedName>
        <fullName evidence="1">Protein kinase domain-containing protein</fullName>
    </recommendedName>
</protein>
<dbReference type="SUPFAM" id="SSF56112">
    <property type="entry name" value="Protein kinase-like (PK-like)"/>
    <property type="match status" value="1"/>
</dbReference>
<keyword evidence="3" id="KW-1185">Reference proteome</keyword>
<dbReference type="InterPro" id="IPR011009">
    <property type="entry name" value="Kinase-like_dom_sf"/>
</dbReference>
<dbReference type="Proteomes" id="UP000054217">
    <property type="component" value="Unassembled WGS sequence"/>
</dbReference>
<reference evidence="2 3" key="1">
    <citation type="submission" date="2014-04" db="EMBL/GenBank/DDBJ databases">
        <authorList>
            <consortium name="DOE Joint Genome Institute"/>
            <person name="Kuo A."/>
            <person name="Kohler A."/>
            <person name="Costa M.D."/>
            <person name="Nagy L.G."/>
            <person name="Floudas D."/>
            <person name="Copeland A."/>
            <person name="Barry K.W."/>
            <person name="Cichocki N."/>
            <person name="Veneault-Fourrey C."/>
            <person name="LaButti K."/>
            <person name="Lindquist E.A."/>
            <person name="Lipzen A."/>
            <person name="Lundell T."/>
            <person name="Morin E."/>
            <person name="Murat C."/>
            <person name="Sun H."/>
            <person name="Tunlid A."/>
            <person name="Henrissat B."/>
            <person name="Grigoriev I.V."/>
            <person name="Hibbett D.S."/>
            <person name="Martin F."/>
            <person name="Nordberg H.P."/>
            <person name="Cantor M.N."/>
            <person name="Hua S.X."/>
        </authorList>
    </citation>
    <scope>NUCLEOTIDE SEQUENCE [LARGE SCALE GENOMIC DNA]</scope>
    <source>
        <strain evidence="2 3">Marx 270</strain>
    </source>
</reference>
<dbReference type="PROSITE" id="PS00108">
    <property type="entry name" value="PROTEIN_KINASE_ST"/>
    <property type="match status" value="1"/>
</dbReference>
<dbReference type="InterPro" id="IPR051681">
    <property type="entry name" value="Ser/Thr_Kinases-Pseudokinases"/>
</dbReference>
<dbReference type="GO" id="GO:0005524">
    <property type="term" value="F:ATP binding"/>
    <property type="evidence" value="ECO:0007669"/>
    <property type="project" value="InterPro"/>
</dbReference>
<dbReference type="GO" id="GO:0004674">
    <property type="term" value="F:protein serine/threonine kinase activity"/>
    <property type="evidence" value="ECO:0007669"/>
    <property type="project" value="TreeGrafter"/>
</dbReference>
<dbReference type="InterPro" id="IPR000719">
    <property type="entry name" value="Prot_kinase_dom"/>
</dbReference>
<proteinExistence type="predicted"/>
<dbReference type="AlphaFoldDB" id="A0A0C3PBE1"/>
<sequence length="160" mass="17714">MLDEAHTWWQLRHSNVLSILGITTDFDGTVSLVSPWMDGGSAHAYVQNANRDPRPLIKDIALGLRYLHKHPKGKIIHGDLKGDNVLITSDGRAVLTDFGLSVLENSSFSMTVSREFGGTLRWMAPELVGTLGSNDPNFTLEGDIWAFGMTMLVRQDFSLD</sequence>
<dbReference type="PROSITE" id="PS50011">
    <property type="entry name" value="PROTEIN_KINASE_DOM"/>
    <property type="match status" value="1"/>
</dbReference>
<dbReference type="PANTHER" id="PTHR44329">
    <property type="entry name" value="SERINE/THREONINE-PROTEIN KINASE TNNI3K-RELATED"/>
    <property type="match status" value="1"/>
</dbReference>
<dbReference type="SMART" id="SM00220">
    <property type="entry name" value="S_TKc"/>
    <property type="match status" value="1"/>
</dbReference>
<feature type="domain" description="Protein kinase" evidence="1">
    <location>
        <begin position="1"/>
        <end position="160"/>
    </location>
</feature>
<gene>
    <name evidence="2" type="ORF">M404DRAFT_949063</name>
</gene>
<evidence type="ECO:0000259" key="1">
    <source>
        <dbReference type="PROSITE" id="PS50011"/>
    </source>
</evidence>
<organism evidence="2 3">
    <name type="scientific">Pisolithus tinctorius Marx 270</name>
    <dbReference type="NCBI Taxonomy" id="870435"/>
    <lineage>
        <taxon>Eukaryota</taxon>
        <taxon>Fungi</taxon>
        <taxon>Dikarya</taxon>
        <taxon>Basidiomycota</taxon>
        <taxon>Agaricomycotina</taxon>
        <taxon>Agaricomycetes</taxon>
        <taxon>Agaricomycetidae</taxon>
        <taxon>Boletales</taxon>
        <taxon>Sclerodermatineae</taxon>
        <taxon>Pisolithaceae</taxon>
        <taxon>Pisolithus</taxon>
    </lineage>
</organism>
<evidence type="ECO:0000313" key="3">
    <source>
        <dbReference type="Proteomes" id="UP000054217"/>
    </source>
</evidence>
<accession>A0A0C3PBE1</accession>
<dbReference type="InterPro" id="IPR008271">
    <property type="entry name" value="Ser/Thr_kinase_AS"/>
</dbReference>
<name>A0A0C3PBE1_PISTI</name>
<dbReference type="Gene3D" id="1.10.510.10">
    <property type="entry name" value="Transferase(Phosphotransferase) domain 1"/>
    <property type="match status" value="1"/>
</dbReference>
<dbReference type="HOGENOM" id="CLU_000288_7_18_1"/>
<reference evidence="3" key="2">
    <citation type="submission" date="2015-01" db="EMBL/GenBank/DDBJ databases">
        <title>Evolutionary Origins and Diversification of the Mycorrhizal Mutualists.</title>
        <authorList>
            <consortium name="DOE Joint Genome Institute"/>
            <consortium name="Mycorrhizal Genomics Consortium"/>
            <person name="Kohler A."/>
            <person name="Kuo A."/>
            <person name="Nagy L.G."/>
            <person name="Floudas D."/>
            <person name="Copeland A."/>
            <person name="Barry K.W."/>
            <person name="Cichocki N."/>
            <person name="Veneault-Fourrey C."/>
            <person name="LaButti K."/>
            <person name="Lindquist E.A."/>
            <person name="Lipzen A."/>
            <person name="Lundell T."/>
            <person name="Morin E."/>
            <person name="Murat C."/>
            <person name="Riley R."/>
            <person name="Ohm R."/>
            <person name="Sun H."/>
            <person name="Tunlid A."/>
            <person name="Henrissat B."/>
            <person name="Grigoriev I.V."/>
            <person name="Hibbett D.S."/>
            <person name="Martin F."/>
        </authorList>
    </citation>
    <scope>NUCLEOTIDE SEQUENCE [LARGE SCALE GENOMIC DNA]</scope>
    <source>
        <strain evidence="3">Marx 270</strain>
    </source>
</reference>
<dbReference type="EMBL" id="KN831968">
    <property type="protein sequence ID" value="KIO04999.1"/>
    <property type="molecule type" value="Genomic_DNA"/>
</dbReference>
<dbReference type="PANTHER" id="PTHR44329:SF214">
    <property type="entry name" value="PROTEIN KINASE DOMAIN-CONTAINING PROTEIN"/>
    <property type="match status" value="1"/>
</dbReference>
<dbReference type="Pfam" id="PF00069">
    <property type="entry name" value="Pkinase"/>
    <property type="match status" value="1"/>
</dbReference>
<dbReference type="InParanoid" id="A0A0C3PBE1"/>